<evidence type="ECO:0000256" key="2">
    <source>
        <dbReference type="SAM" id="Phobius"/>
    </source>
</evidence>
<reference evidence="4" key="1">
    <citation type="submission" date="2025-08" db="UniProtKB">
        <authorList>
            <consortium name="RefSeq"/>
        </authorList>
    </citation>
    <scope>IDENTIFICATION</scope>
</reference>
<gene>
    <name evidence="4" type="primary">LOC105052547</name>
</gene>
<feature type="region of interest" description="Disordered" evidence="1">
    <location>
        <begin position="229"/>
        <end position="344"/>
    </location>
</feature>
<keyword evidence="2" id="KW-0812">Transmembrane</keyword>
<accession>A0A6I9S1B1</accession>
<keyword evidence="2" id="KW-0472">Membrane</keyword>
<protein>
    <submittedName>
        <fullName evidence="4">Uncharacterized protein LOC105052547</fullName>
    </submittedName>
</protein>
<evidence type="ECO:0000313" key="3">
    <source>
        <dbReference type="Proteomes" id="UP000504607"/>
    </source>
</evidence>
<evidence type="ECO:0000256" key="1">
    <source>
        <dbReference type="SAM" id="MobiDB-lite"/>
    </source>
</evidence>
<dbReference type="Proteomes" id="UP000504607">
    <property type="component" value="Chromosome 10"/>
</dbReference>
<sequence length="472" mass="52250">MGANSEVEKEERRRKPWMQIEVRGGGGLLVLGGALIAAGLGAAFAAHRAHVSNQRRRSATTRPADEVCKVVESLDEGISCHGEGGQLDEVCGDAARGLASVLALDPILSSPTIKLAEEWQGEFMVHSPVETQENIDKIMIDHSPSFKHLEIGVATEVRIVETDAADGHDSIVQEFLLGGPESGMVQNQKEQPSEEPELVNLKESKEEEFSFSVVEFTKIQDKINQKLEESGLDRVQDEEEKDDREGGEVQTSEEVEEFSFRAVESDTIQNQTKQTLEESKITHAREQNGGGEEGEESNDDVGAPSSESQEDETQSSAKGESEREEEGSDGTRASSIESSAEAVWPAEVIEQEELLFMENQQEIEEESCEEKVTAAQAEKEIEEYEEKFVDKVASAEESVGMKIGARLKTMKRETKIDLMPVNYSNRFLLLLLALALALSLISFARRDHLHHFCLAKLCHHLYQVFFSSNNAI</sequence>
<evidence type="ECO:0000313" key="4">
    <source>
        <dbReference type="RefSeq" id="XP_010931688.1"/>
    </source>
</evidence>
<keyword evidence="2" id="KW-1133">Transmembrane helix</keyword>
<feature type="transmembrane region" description="Helical" evidence="2">
    <location>
        <begin position="427"/>
        <end position="444"/>
    </location>
</feature>
<feature type="compositionally biased region" description="Basic and acidic residues" evidence="1">
    <location>
        <begin position="275"/>
        <end position="286"/>
    </location>
</feature>
<dbReference type="GeneID" id="105052547"/>
<dbReference type="OrthoDB" id="10594549at2759"/>
<dbReference type="AlphaFoldDB" id="A0A6I9S1B1"/>
<proteinExistence type="predicted"/>
<organism evidence="3 4">
    <name type="scientific">Elaeis guineensis var. tenera</name>
    <name type="common">Oil palm</name>
    <dbReference type="NCBI Taxonomy" id="51953"/>
    <lineage>
        <taxon>Eukaryota</taxon>
        <taxon>Viridiplantae</taxon>
        <taxon>Streptophyta</taxon>
        <taxon>Embryophyta</taxon>
        <taxon>Tracheophyta</taxon>
        <taxon>Spermatophyta</taxon>
        <taxon>Magnoliopsida</taxon>
        <taxon>Liliopsida</taxon>
        <taxon>Arecaceae</taxon>
        <taxon>Arecoideae</taxon>
        <taxon>Cocoseae</taxon>
        <taxon>Elaeidinae</taxon>
        <taxon>Elaeis</taxon>
    </lineage>
</organism>
<name>A0A6I9S1B1_ELAGV</name>
<dbReference type="RefSeq" id="XP_010931688.1">
    <property type="nucleotide sequence ID" value="XM_010933386.3"/>
</dbReference>
<dbReference type="InParanoid" id="A0A6I9S1B1"/>
<dbReference type="KEGG" id="egu:105052547"/>
<feature type="transmembrane region" description="Helical" evidence="2">
    <location>
        <begin position="22"/>
        <end position="46"/>
    </location>
</feature>
<keyword evidence="3" id="KW-1185">Reference proteome</keyword>